<evidence type="ECO:0000259" key="10">
    <source>
        <dbReference type="PROSITE" id="PS51986"/>
    </source>
</evidence>
<evidence type="ECO:0000256" key="2">
    <source>
        <dbReference type="ARBA" id="ARBA00009897"/>
    </source>
</evidence>
<dbReference type="PANTHER" id="PTHR43785:SF12">
    <property type="entry name" value="TYPE-1 GLUTAMINE SYNTHETASE 2"/>
    <property type="match status" value="1"/>
</dbReference>
<dbReference type="InterPro" id="IPR014746">
    <property type="entry name" value="Gln_synth/guanido_kin_cat_dom"/>
</dbReference>
<dbReference type="GO" id="GO:0004356">
    <property type="term" value="F:glutamine synthetase activity"/>
    <property type="evidence" value="ECO:0007669"/>
    <property type="project" value="UniProtKB-EC"/>
</dbReference>
<dbReference type="Pfam" id="PF03951">
    <property type="entry name" value="Gln-synt_N"/>
    <property type="match status" value="1"/>
</dbReference>
<name>A0A257LTG0_UNCW3</name>
<evidence type="ECO:0000256" key="5">
    <source>
        <dbReference type="ARBA" id="ARBA00022840"/>
    </source>
</evidence>
<comment type="similarity">
    <text evidence="2 7 8">Belongs to the glutamine synthetase family.</text>
</comment>
<keyword evidence="6" id="KW-0460">Magnesium</keyword>
<protein>
    <recommendedName>
        <fullName evidence="9">Glutamine synthetase</fullName>
        <ecNumber evidence="9">6.3.1.2</ecNumber>
    </recommendedName>
</protein>
<dbReference type="InterPro" id="IPR036651">
    <property type="entry name" value="Gln_synt_N_sf"/>
</dbReference>
<dbReference type="EMBL" id="NMUJ01000034">
    <property type="protein sequence ID" value="OYV02945.1"/>
    <property type="molecule type" value="Genomic_DNA"/>
</dbReference>
<dbReference type="Gene3D" id="3.10.20.70">
    <property type="entry name" value="Glutamine synthetase, N-terminal domain"/>
    <property type="match status" value="1"/>
</dbReference>
<dbReference type="Proteomes" id="UP000216312">
    <property type="component" value="Unassembled WGS sequence"/>
</dbReference>
<dbReference type="Gene3D" id="3.30.590.10">
    <property type="entry name" value="Glutamine synthetase/guanido kinase, catalytic domain"/>
    <property type="match status" value="1"/>
</dbReference>
<evidence type="ECO:0000256" key="3">
    <source>
        <dbReference type="ARBA" id="ARBA00022598"/>
    </source>
</evidence>
<dbReference type="PROSITE" id="PS51987">
    <property type="entry name" value="GS_CATALYTIC"/>
    <property type="match status" value="1"/>
</dbReference>
<dbReference type="EC" id="6.3.1.2" evidence="9"/>
<sequence length="399" mass="45348">MVELLEEVRSKGVKFIQLWFVDLPGILKSVTIPVTQLKRALEDGITFDGSSIEGFTRIHESDMVLRAIPETFTVLPWNPQAGRMFAQVLKPDGTPYEGDPRNILKRNLDEARSMGFTFYIGPEIEYFYFNSQSLPEVLDHGGYFDNTPPDIGERIRMRTVETLKAMGIEVEATHHEVAPSQHEIDLVYAKAMEMADRIITTKYVIKEIAQQEGYYASFMPKPLFGQNGSGMHLHFSLFKGDENVFYEADGNLSEIGKKFIAGLLQHIKEITLILNQWENSYKRLVPGYEAPVYISWARKNRSTLIRVPHYPQHRKKAARAELRSPDPATNPYLAFAAILQAGFEGIRKGYELPPPIEANIYEMSIDERKAAGIEDLPGSLGEAIYYAERSELLRRTLVL</sequence>
<dbReference type="PANTHER" id="PTHR43785">
    <property type="entry name" value="GAMMA-GLUTAMYLPUTRESCINE SYNTHETASE"/>
    <property type="match status" value="1"/>
</dbReference>
<evidence type="ECO:0000256" key="6">
    <source>
        <dbReference type="ARBA" id="ARBA00022842"/>
    </source>
</evidence>
<dbReference type="InterPro" id="IPR027302">
    <property type="entry name" value="Gln_synth_N_conserv_site"/>
</dbReference>
<dbReference type="PROSITE" id="PS51986">
    <property type="entry name" value="GS_BETA_GRASP"/>
    <property type="match status" value="1"/>
</dbReference>
<accession>A0A257LTG0</accession>
<dbReference type="SMART" id="SM01230">
    <property type="entry name" value="Gln-synt_C"/>
    <property type="match status" value="1"/>
</dbReference>
<feature type="domain" description="GS beta-grasp" evidence="10">
    <location>
        <begin position="11"/>
        <end position="93"/>
    </location>
</feature>
<keyword evidence="5 9" id="KW-0067">ATP-binding</keyword>
<evidence type="ECO:0000313" key="13">
    <source>
        <dbReference type="Proteomes" id="UP000216312"/>
    </source>
</evidence>
<keyword evidence="4 9" id="KW-0547">Nucleotide-binding</keyword>
<reference evidence="13" key="1">
    <citation type="submission" date="2017-07" db="EMBL/GenBank/DDBJ databases">
        <title>Novel pathways for hydrocarbon cycling and metabolic interdependencies in hydrothermal sediment communities.</title>
        <authorList>
            <person name="Dombrowski N."/>
            <person name="Seitz K."/>
            <person name="Teske A."/>
            <person name="Baker B."/>
        </authorList>
    </citation>
    <scope>NUCLEOTIDE SEQUENCE [LARGE SCALE GENOMIC DNA]</scope>
</reference>
<dbReference type="PROSITE" id="PS00181">
    <property type="entry name" value="GLNA_ATP"/>
    <property type="match status" value="1"/>
</dbReference>
<evidence type="ECO:0000259" key="11">
    <source>
        <dbReference type="PROSITE" id="PS51987"/>
    </source>
</evidence>
<comment type="cofactor">
    <cofactor evidence="1">
        <name>Mg(2+)</name>
        <dbReference type="ChEBI" id="CHEBI:18420"/>
    </cofactor>
</comment>
<feature type="domain" description="GS catalytic" evidence="11">
    <location>
        <begin position="100"/>
        <end position="399"/>
    </location>
</feature>
<comment type="catalytic activity">
    <reaction evidence="9">
        <text>L-glutamate + NH4(+) + ATP = L-glutamine + ADP + phosphate + H(+)</text>
        <dbReference type="Rhea" id="RHEA:16169"/>
        <dbReference type="ChEBI" id="CHEBI:15378"/>
        <dbReference type="ChEBI" id="CHEBI:28938"/>
        <dbReference type="ChEBI" id="CHEBI:29985"/>
        <dbReference type="ChEBI" id="CHEBI:30616"/>
        <dbReference type="ChEBI" id="CHEBI:43474"/>
        <dbReference type="ChEBI" id="CHEBI:58359"/>
        <dbReference type="ChEBI" id="CHEBI:456216"/>
        <dbReference type="EC" id="6.3.1.2"/>
    </reaction>
</comment>
<evidence type="ECO:0000256" key="7">
    <source>
        <dbReference type="PROSITE-ProRule" id="PRU01330"/>
    </source>
</evidence>
<dbReference type="SUPFAM" id="SSF54368">
    <property type="entry name" value="Glutamine synthetase, N-terminal domain"/>
    <property type="match status" value="1"/>
</dbReference>
<dbReference type="AlphaFoldDB" id="A0A257LTG0"/>
<dbReference type="PROSITE" id="PS00180">
    <property type="entry name" value="GLNA_1"/>
    <property type="match status" value="1"/>
</dbReference>
<evidence type="ECO:0000256" key="8">
    <source>
        <dbReference type="RuleBase" id="RU000384"/>
    </source>
</evidence>
<evidence type="ECO:0000256" key="9">
    <source>
        <dbReference type="RuleBase" id="RU004356"/>
    </source>
</evidence>
<evidence type="ECO:0000256" key="1">
    <source>
        <dbReference type="ARBA" id="ARBA00001946"/>
    </source>
</evidence>
<dbReference type="SUPFAM" id="SSF55931">
    <property type="entry name" value="Glutamine synthetase/guanido kinase"/>
    <property type="match status" value="1"/>
</dbReference>
<keyword evidence="3 9" id="KW-0436">Ligase</keyword>
<evidence type="ECO:0000256" key="4">
    <source>
        <dbReference type="ARBA" id="ARBA00022741"/>
    </source>
</evidence>
<gene>
    <name evidence="12" type="ORF">CGW93_03175</name>
</gene>
<evidence type="ECO:0000313" key="12">
    <source>
        <dbReference type="EMBL" id="OYV02945.1"/>
    </source>
</evidence>
<dbReference type="InterPro" id="IPR008147">
    <property type="entry name" value="Gln_synt_N"/>
</dbReference>
<comment type="caution">
    <text evidence="12">The sequence shown here is derived from an EMBL/GenBank/DDBJ whole genome shotgun (WGS) entry which is preliminary data.</text>
</comment>
<dbReference type="GO" id="GO:0005524">
    <property type="term" value="F:ATP binding"/>
    <property type="evidence" value="ECO:0007669"/>
    <property type="project" value="UniProtKB-KW"/>
</dbReference>
<proteinExistence type="inferred from homology"/>
<dbReference type="InterPro" id="IPR027303">
    <property type="entry name" value="Gln_synth_gly_rich_site"/>
</dbReference>
<dbReference type="InterPro" id="IPR008146">
    <property type="entry name" value="Gln_synth_cat_dom"/>
</dbReference>
<dbReference type="Pfam" id="PF00120">
    <property type="entry name" value="Gln-synt_C"/>
    <property type="match status" value="1"/>
</dbReference>
<organism evidence="12 13">
    <name type="scientific">candidate division WOR-3 bacterium 4484_18</name>
    <dbReference type="NCBI Taxonomy" id="2020626"/>
    <lineage>
        <taxon>Bacteria</taxon>
        <taxon>Bacteria division WOR-3</taxon>
    </lineage>
</organism>
<dbReference type="GO" id="GO:0006542">
    <property type="term" value="P:glutamine biosynthetic process"/>
    <property type="evidence" value="ECO:0007669"/>
    <property type="project" value="InterPro"/>
</dbReference>